<name>X8DCX9_MYCXE</name>
<feature type="domain" description="Transposase DDE" evidence="2">
    <location>
        <begin position="102"/>
        <end position="164"/>
    </location>
</feature>
<evidence type="ECO:0000259" key="2">
    <source>
        <dbReference type="Pfam" id="PF13701"/>
    </source>
</evidence>
<protein>
    <submittedName>
        <fullName evidence="3">Transposase, IS4 family</fullName>
    </submittedName>
</protein>
<evidence type="ECO:0000256" key="1">
    <source>
        <dbReference type="SAM" id="MobiDB-lite"/>
    </source>
</evidence>
<dbReference type="InterPro" id="IPR025668">
    <property type="entry name" value="Tnp_DDE_dom"/>
</dbReference>
<comment type="caution">
    <text evidence="3">The sequence shown here is derived from an EMBL/GenBank/DDBJ whole genome shotgun (WGS) entry which is preliminary data.</text>
</comment>
<gene>
    <name evidence="3" type="ORF">I553_0054</name>
</gene>
<dbReference type="EMBL" id="JAOB01000023">
    <property type="protein sequence ID" value="EUA65916.1"/>
    <property type="molecule type" value="Genomic_DNA"/>
</dbReference>
<feature type="region of interest" description="Disordered" evidence="1">
    <location>
        <begin position="65"/>
        <end position="85"/>
    </location>
</feature>
<reference evidence="3" key="1">
    <citation type="submission" date="2014-01" db="EMBL/GenBank/DDBJ databases">
        <authorList>
            <person name="Brown-Elliot B."/>
            <person name="Wallace R."/>
            <person name="Lenaerts A."/>
            <person name="Ordway D."/>
            <person name="DeGroote M.A."/>
            <person name="Parker T."/>
            <person name="Sizemore C."/>
            <person name="Tallon L.J."/>
            <person name="Sadzewicz L.K."/>
            <person name="Sengamalay N."/>
            <person name="Fraser C.M."/>
            <person name="Hine E."/>
            <person name="Shefchek K.A."/>
            <person name="Das S.P."/>
            <person name="Tettelin H."/>
        </authorList>
    </citation>
    <scope>NUCLEOTIDE SEQUENCE [LARGE SCALE GENOMIC DNA]</scope>
    <source>
        <strain evidence="3">4042</strain>
    </source>
</reference>
<dbReference type="PATRIC" id="fig|1299334.3.peg.2070"/>
<dbReference type="Pfam" id="PF13701">
    <property type="entry name" value="DDE_Tnp_1_4"/>
    <property type="match status" value="1"/>
</dbReference>
<dbReference type="AlphaFoldDB" id="X8DCX9"/>
<accession>X8DCX9</accession>
<organism evidence="3">
    <name type="scientific">Mycobacterium xenopi 4042</name>
    <dbReference type="NCBI Taxonomy" id="1299334"/>
    <lineage>
        <taxon>Bacteria</taxon>
        <taxon>Bacillati</taxon>
        <taxon>Actinomycetota</taxon>
        <taxon>Actinomycetes</taxon>
        <taxon>Mycobacteriales</taxon>
        <taxon>Mycobacteriaceae</taxon>
        <taxon>Mycobacterium</taxon>
    </lineage>
</organism>
<feature type="compositionally biased region" description="Basic and acidic residues" evidence="1">
    <location>
        <begin position="69"/>
        <end position="84"/>
    </location>
</feature>
<proteinExistence type="predicted"/>
<evidence type="ECO:0000313" key="3">
    <source>
        <dbReference type="EMBL" id="EUA65916.1"/>
    </source>
</evidence>
<sequence>MAREHLIALAARTPLLAGADERMFLDIDSLLRRSTATPSRAPPSVMPRSPAARCCGWACPTDHHHLHGDRRAGDRRGAATERQSRLRARCRIPAQAGDHHRESDQPDAPILVRGDSMFGTKKVITTCIQRGAEFSLSISRNKRINAAIAAIDEAAWTRCTTRARSKTRHRGVDLRCQVAETPYTLRLAAAEH</sequence>